<evidence type="ECO:0000256" key="5">
    <source>
        <dbReference type="ARBA" id="ARBA00023306"/>
    </source>
</evidence>
<dbReference type="PANTHER" id="PTHR10507">
    <property type="entry name" value="CDC45-RELATED PROTEIN"/>
    <property type="match status" value="1"/>
</dbReference>
<keyword evidence="3" id="KW-0235">DNA replication</keyword>
<dbReference type="AlphaFoldDB" id="A0A8H4AKF1"/>
<keyword evidence="7" id="KW-1185">Reference proteome</keyword>
<keyword evidence="5" id="KW-0131">Cell cycle</keyword>
<comment type="caution">
    <text evidence="6">The sequence shown here is derived from an EMBL/GenBank/DDBJ whole genome shotgun (WGS) entry which is preliminary data.</text>
</comment>
<dbReference type="OrthoDB" id="10258882at2759"/>
<dbReference type="Proteomes" id="UP000439903">
    <property type="component" value="Unassembled WGS sequence"/>
</dbReference>
<evidence type="ECO:0000313" key="6">
    <source>
        <dbReference type="EMBL" id="KAF0506672.1"/>
    </source>
</evidence>
<organism evidence="6 7">
    <name type="scientific">Gigaspora margarita</name>
    <dbReference type="NCBI Taxonomy" id="4874"/>
    <lineage>
        <taxon>Eukaryota</taxon>
        <taxon>Fungi</taxon>
        <taxon>Fungi incertae sedis</taxon>
        <taxon>Mucoromycota</taxon>
        <taxon>Glomeromycotina</taxon>
        <taxon>Glomeromycetes</taxon>
        <taxon>Diversisporales</taxon>
        <taxon>Gigasporaceae</taxon>
        <taxon>Gigaspora</taxon>
    </lineage>
</organism>
<dbReference type="GO" id="GO:0031261">
    <property type="term" value="C:DNA replication preinitiation complex"/>
    <property type="evidence" value="ECO:0007669"/>
    <property type="project" value="TreeGrafter"/>
</dbReference>
<dbReference type="GO" id="GO:0003697">
    <property type="term" value="F:single-stranded DNA binding"/>
    <property type="evidence" value="ECO:0007669"/>
    <property type="project" value="TreeGrafter"/>
</dbReference>
<sequence length="500" mass="57182">MYCSTEAFQHFFETLEFHKDENNNVLLLDPSVRIYCNADVDAICAAEIFKKLFYLKHKIWSIKPIRSSEDFDIRDRQPSPLAKSLRAIILLNFGGDIDLGRFFDLSSHPNLIVYVLDSQNPINLKNMYKTNHNIFIVLDNINSPENRDIIEKSESKELAGQKDNNYEMVGGYLVITDDFGRPIRKHWTAIDKPIPLATGPARRCNHGSSIALQTYTLASTILSNDNDMLWLAIIGHTSLFVSKKINLVEYNKMIGFLDAEVMGLNNSDGVQRIHRHKAVPAHSDDKRIIRINEYPLYTLFIINFHVYKIIQISLTLLIITYQCVLIGHWTLYDSMLNSEYTFNKMRLKENQAANLDRLLRNIGITHRMAKQNFPSMDVQVANSLAEMIKEEGPKFGLEYPLYSSYCKFYGYKQPSLSASDAAYGLITLLSTKKSASIEFGVEVRWVSDFGDDDSWLNNFYTVMEALDSRTGTSLLQSGIDLRKVLQPLFIQGGANEFYIL</sequence>
<dbReference type="EMBL" id="WTPW01000486">
    <property type="protein sequence ID" value="KAF0506672.1"/>
    <property type="molecule type" value="Genomic_DNA"/>
</dbReference>
<dbReference type="GO" id="GO:0003688">
    <property type="term" value="F:DNA replication origin binding"/>
    <property type="evidence" value="ECO:0007669"/>
    <property type="project" value="TreeGrafter"/>
</dbReference>
<name>A0A8H4AKF1_GIGMA</name>
<dbReference type="GO" id="GO:1902977">
    <property type="term" value="P:mitotic DNA replication preinitiation complex assembly"/>
    <property type="evidence" value="ECO:0007669"/>
    <property type="project" value="TreeGrafter"/>
</dbReference>
<evidence type="ECO:0000313" key="7">
    <source>
        <dbReference type="Proteomes" id="UP000439903"/>
    </source>
</evidence>
<comment type="similarity">
    <text evidence="2">Belongs to the CDC45 family.</text>
</comment>
<evidence type="ECO:0000256" key="2">
    <source>
        <dbReference type="ARBA" id="ARBA00010727"/>
    </source>
</evidence>
<dbReference type="GO" id="GO:0000727">
    <property type="term" value="P:double-strand break repair via break-induced replication"/>
    <property type="evidence" value="ECO:0007669"/>
    <property type="project" value="TreeGrafter"/>
</dbReference>
<dbReference type="GO" id="GO:0003682">
    <property type="term" value="F:chromatin binding"/>
    <property type="evidence" value="ECO:0007669"/>
    <property type="project" value="TreeGrafter"/>
</dbReference>
<reference evidence="6 7" key="1">
    <citation type="journal article" date="2019" name="Environ. Microbiol.">
        <title>At the nexus of three kingdoms: the genome of the mycorrhizal fungus Gigaspora margarita provides insights into plant, endobacterial and fungal interactions.</title>
        <authorList>
            <person name="Venice F."/>
            <person name="Ghignone S."/>
            <person name="Salvioli di Fossalunga A."/>
            <person name="Amselem J."/>
            <person name="Novero M."/>
            <person name="Xianan X."/>
            <person name="Sedzielewska Toro K."/>
            <person name="Morin E."/>
            <person name="Lipzen A."/>
            <person name="Grigoriev I.V."/>
            <person name="Henrissat B."/>
            <person name="Martin F.M."/>
            <person name="Bonfante P."/>
        </authorList>
    </citation>
    <scope>NUCLEOTIDE SEQUENCE [LARGE SCALE GENOMIC DNA]</scope>
    <source>
        <strain evidence="6 7">BEG34</strain>
    </source>
</reference>
<accession>A0A8H4AKF1</accession>
<comment type="subcellular location">
    <subcellularLocation>
        <location evidence="1">Nucleus</location>
    </subcellularLocation>
</comment>
<dbReference type="GO" id="GO:0006270">
    <property type="term" value="P:DNA replication initiation"/>
    <property type="evidence" value="ECO:0007669"/>
    <property type="project" value="InterPro"/>
</dbReference>
<dbReference type="InterPro" id="IPR003874">
    <property type="entry name" value="CDC45"/>
</dbReference>
<evidence type="ECO:0000256" key="3">
    <source>
        <dbReference type="ARBA" id="ARBA00022705"/>
    </source>
</evidence>
<evidence type="ECO:0000256" key="4">
    <source>
        <dbReference type="ARBA" id="ARBA00023242"/>
    </source>
</evidence>
<protein>
    <submittedName>
        <fullName evidence="6">CDC45-like protein</fullName>
    </submittedName>
</protein>
<keyword evidence="4" id="KW-0539">Nucleus</keyword>
<evidence type="ECO:0000256" key="1">
    <source>
        <dbReference type="ARBA" id="ARBA00004123"/>
    </source>
</evidence>
<dbReference type="Pfam" id="PF02724">
    <property type="entry name" value="CDC45"/>
    <property type="match status" value="2"/>
</dbReference>
<gene>
    <name evidence="6" type="ORF">F8M41_019099</name>
</gene>
<dbReference type="PANTHER" id="PTHR10507:SF0">
    <property type="entry name" value="CELL DIVISION CONTROL PROTEIN 45 HOMOLOG"/>
    <property type="match status" value="1"/>
</dbReference>
<proteinExistence type="inferred from homology"/>